<dbReference type="Gene3D" id="3.40.1160.10">
    <property type="entry name" value="Acetylglutamate kinase-like"/>
    <property type="match status" value="1"/>
</dbReference>
<keyword evidence="9 16" id="KW-0808">Transferase</keyword>
<evidence type="ECO:0000256" key="11">
    <source>
        <dbReference type="ARBA" id="ARBA00022777"/>
    </source>
</evidence>
<dbReference type="CDD" id="cd04923">
    <property type="entry name" value="ACT_AK-LysC-DapG-like_2"/>
    <property type="match status" value="1"/>
</dbReference>
<dbReference type="NCBIfam" id="NF005155">
    <property type="entry name" value="PRK06635.1-4"/>
    <property type="match status" value="1"/>
</dbReference>
<sequence>MGLVVQKYGGSSVADAEGIKRVAKRIVEAKKNGNQVVVVVSAMGDTTDELIDLAEQVSPMPAGREFDMLLTAGERISMALLAMAIKNLGHEAQSFTGSQAGVITDSVHNKARIIDVTPGRIRESLDKGNIAIVAGFQGVSQDKKDITTLGRGGSDTTAVALAAALDAEVCEIYTDVDGVFTADPRVVKKAKKIDWISFEDMLELAASGSKVLLHRCVEYARRYNIPIHVRSSFSGLQGTWVSSEPIGDQKVEQAIISGVAHDTSEAKITVVGVPDKPGEAAAIFRTIADAQINLDMVVQNVSAASTGLTDISFTLPKTEGRKAIDALERNRPGIGFDSLRYDDQIGKISLVGAGMKTNPGVTASFFEALSDAGVNIELISTSEIRISVVTRKDDVPEAVRAVHTAFGLDSDTDEAVVYGGTGR</sequence>
<dbReference type="PROSITE" id="PS00324">
    <property type="entry name" value="ASPARTOKINASE"/>
    <property type="match status" value="1"/>
</dbReference>
<evidence type="ECO:0000256" key="4">
    <source>
        <dbReference type="ARBA" id="ARBA00005139"/>
    </source>
</evidence>
<feature type="domain" description="ACT" evidence="18">
    <location>
        <begin position="350"/>
        <end position="423"/>
    </location>
</feature>
<dbReference type="InterPro" id="IPR018042">
    <property type="entry name" value="Aspartate_kinase_CS"/>
</dbReference>
<dbReference type="NCBIfam" id="NF005154">
    <property type="entry name" value="PRK06635.1-2"/>
    <property type="match status" value="1"/>
</dbReference>
<dbReference type="EMBL" id="BAAAVM010000066">
    <property type="protein sequence ID" value="GAA3152704.1"/>
    <property type="molecule type" value="Genomic_DNA"/>
</dbReference>
<organism evidence="19 20">
    <name type="scientific">Streptomyces rameus</name>
    <dbReference type="NCBI Taxonomy" id="68261"/>
    <lineage>
        <taxon>Bacteria</taxon>
        <taxon>Bacillati</taxon>
        <taxon>Actinomycetota</taxon>
        <taxon>Actinomycetes</taxon>
        <taxon>Kitasatosporales</taxon>
        <taxon>Streptomycetaceae</taxon>
        <taxon>Streptomyces</taxon>
    </lineage>
</organism>
<keyword evidence="12" id="KW-0067">ATP-binding</keyword>
<gene>
    <name evidence="19" type="ORF">GCM10010521_45600</name>
</gene>
<name>A0ABP6NM19_9ACTN</name>
<keyword evidence="20" id="KW-1185">Reference proteome</keyword>
<comment type="pathway">
    <text evidence="2 17">Amino-acid biosynthesis; L-lysine biosynthesis via DAP pathway; (S)-tetrahydrodipicolinate from L-aspartate: step 1/4.</text>
</comment>
<evidence type="ECO:0000256" key="3">
    <source>
        <dbReference type="ARBA" id="ARBA00004986"/>
    </source>
</evidence>
<dbReference type="NCBIfam" id="NF005153">
    <property type="entry name" value="PRK06635.1-1"/>
    <property type="match status" value="1"/>
</dbReference>
<feature type="domain" description="ACT" evidence="18">
    <location>
        <begin position="268"/>
        <end position="344"/>
    </location>
</feature>
<dbReference type="PIRSF" id="PIRSF000726">
    <property type="entry name" value="Asp_kin"/>
    <property type="match status" value="1"/>
</dbReference>
<dbReference type="SUPFAM" id="SSF55021">
    <property type="entry name" value="ACT-like"/>
    <property type="match status" value="2"/>
</dbReference>
<dbReference type="PANTHER" id="PTHR21499">
    <property type="entry name" value="ASPARTATE KINASE"/>
    <property type="match status" value="1"/>
</dbReference>
<keyword evidence="14" id="KW-0457">Lysine biosynthesis</keyword>
<dbReference type="InterPro" id="IPR001048">
    <property type="entry name" value="Asp/Glu/Uridylate_kinase"/>
</dbReference>
<dbReference type="InterPro" id="IPR041740">
    <property type="entry name" value="AKii-LysC-BS"/>
</dbReference>
<evidence type="ECO:0000256" key="1">
    <source>
        <dbReference type="ARBA" id="ARBA00002843"/>
    </source>
</evidence>
<evidence type="ECO:0000313" key="19">
    <source>
        <dbReference type="EMBL" id="GAA3152704.1"/>
    </source>
</evidence>
<dbReference type="InterPro" id="IPR002912">
    <property type="entry name" value="ACT_dom"/>
</dbReference>
<keyword evidence="10" id="KW-0547">Nucleotide-binding</keyword>
<dbReference type="Gene3D" id="3.30.2130.10">
    <property type="entry name" value="VC0802-like"/>
    <property type="match status" value="1"/>
</dbReference>
<dbReference type="InterPro" id="IPR036393">
    <property type="entry name" value="AceGlu_kinase-like_sf"/>
</dbReference>
<protein>
    <recommendedName>
        <fullName evidence="7 16">Aspartokinase</fullName>
        <ecNumber evidence="6 16">2.7.2.4</ecNumber>
    </recommendedName>
</protein>
<evidence type="ECO:0000259" key="18">
    <source>
        <dbReference type="PROSITE" id="PS51671"/>
    </source>
</evidence>
<keyword evidence="13" id="KW-0220">Diaminopimelate biosynthesis</keyword>
<dbReference type="PROSITE" id="PS51671">
    <property type="entry name" value="ACT"/>
    <property type="match status" value="2"/>
</dbReference>
<comment type="similarity">
    <text evidence="5 16">Belongs to the aspartokinase family.</text>
</comment>
<evidence type="ECO:0000256" key="7">
    <source>
        <dbReference type="ARBA" id="ARBA00016273"/>
    </source>
</evidence>
<comment type="pathway">
    <text evidence="4 17">Amino-acid biosynthesis; L-threonine biosynthesis; L-threonine from L-aspartate: step 1/5.</text>
</comment>
<dbReference type="PANTHER" id="PTHR21499:SF3">
    <property type="entry name" value="ASPARTOKINASE"/>
    <property type="match status" value="1"/>
</dbReference>
<evidence type="ECO:0000313" key="20">
    <source>
        <dbReference type="Proteomes" id="UP001500893"/>
    </source>
</evidence>
<dbReference type="Proteomes" id="UP001500893">
    <property type="component" value="Unassembled WGS sequence"/>
</dbReference>
<evidence type="ECO:0000256" key="5">
    <source>
        <dbReference type="ARBA" id="ARBA00010122"/>
    </source>
</evidence>
<keyword evidence="8 17" id="KW-0028">Amino-acid biosynthesis</keyword>
<evidence type="ECO:0000256" key="16">
    <source>
        <dbReference type="RuleBase" id="RU003448"/>
    </source>
</evidence>
<dbReference type="Pfam" id="PF00696">
    <property type="entry name" value="AA_kinase"/>
    <property type="match status" value="1"/>
</dbReference>
<evidence type="ECO:0000256" key="12">
    <source>
        <dbReference type="ARBA" id="ARBA00022840"/>
    </source>
</evidence>
<accession>A0ABP6NM19</accession>
<evidence type="ECO:0000256" key="15">
    <source>
        <dbReference type="ARBA" id="ARBA00047872"/>
    </source>
</evidence>
<comment type="function">
    <text evidence="1">Catalyzes the phosphorylation of the beta-carboxyl group of aspartic acid with ATP to yield 4-phospho-L-aspartate, which is involved in the branched biosynthetic pathway leading to the biosynthesis of amino acids lysine, threonine, isoleucine and methionine.</text>
</comment>
<evidence type="ECO:0000256" key="2">
    <source>
        <dbReference type="ARBA" id="ARBA00004766"/>
    </source>
</evidence>
<dbReference type="NCBIfam" id="TIGR00656">
    <property type="entry name" value="asp_kin_monofn"/>
    <property type="match status" value="1"/>
</dbReference>
<evidence type="ECO:0000256" key="13">
    <source>
        <dbReference type="ARBA" id="ARBA00022915"/>
    </source>
</evidence>
<reference evidence="20" key="1">
    <citation type="journal article" date="2019" name="Int. J. Syst. Evol. Microbiol.">
        <title>The Global Catalogue of Microorganisms (GCM) 10K type strain sequencing project: providing services to taxonomists for standard genome sequencing and annotation.</title>
        <authorList>
            <consortium name="The Broad Institute Genomics Platform"/>
            <consortium name="The Broad Institute Genome Sequencing Center for Infectious Disease"/>
            <person name="Wu L."/>
            <person name="Ma J."/>
        </authorList>
    </citation>
    <scope>NUCLEOTIDE SEQUENCE [LARGE SCALE GENOMIC DNA]</scope>
    <source>
        <strain evidence="20">JCM 11574</strain>
    </source>
</reference>
<dbReference type="CDD" id="cd04913">
    <property type="entry name" value="ACT_AKii-LysC-BS-like_1"/>
    <property type="match status" value="1"/>
</dbReference>
<comment type="pathway">
    <text evidence="3 17">Amino-acid biosynthesis; L-methionine biosynthesis via de novo pathway; L-homoserine from L-aspartate: step 1/3.</text>
</comment>
<evidence type="ECO:0000256" key="9">
    <source>
        <dbReference type="ARBA" id="ARBA00022679"/>
    </source>
</evidence>
<comment type="catalytic activity">
    <reaction evidence="15 16">
        <text>L-aspartate + ATP = 4-phospho-L-aspartate + ADP</text>
        <dbReference type="Rhea" id="RHEA:23776"/>
        <dbReference type="ChEBI" id="CHEBI:29991"/>
        <dbReference type="ChEBI" id="CHEBI:30616"/>
        <dbReference type="ChEBI" id="CHEBI:57535"/>
        <dbReference type="ChEBI" id="CHEBI:456216"/>
        <dbReference type="EC" id="2.7.2.4"/>
    </reaction>
</comment>
<dbReference type="RefSeq" id="WP_345055021.1">
    <property type="nucleotide sequence ID" value="NZ_BAAAVM010000066.1"/>
</dbReference>
<dbReference type="InterPro" id="IPR054352">
    <property type="entry name" value="ACT_Aspartokinase"/>
</dbReference>
<dbReference type="NCBIfam" id="TIGR00657">
    <property type="entry name" value="asp_kinases"/>
    <property type="match status" value="1"/>
</dbReference>
<evidence type="ECO:0000256" key="17">
    <source>
        <dbReference type="RuleBase" id="RU004249"/>
    </source>
</evidence>
<dbReference type="EC" id="2.7.2.4" evidence="6 16"/>
<dbReference type="CDD" id="cd04261">
    <property type="entry name" value="AAK_AKii-LysC-BS"/>
    <property type="match status" value="1"/>
</dbReference>
<comment type="caution">
    <text evidence="19">The sequence shown here is derived from an EMBL/GenBank/DDBJ whole genome shotgun (WGS) entry which is preliminary data.</text>
</comment>
<dbReference type="InterPro" id="IPR005260">
    <property type="entry name" value="Asp_kin_monofn"/>
</dbReference>
<dbReference type="InterPro" id="IPR001341">
    <property type="entry name" value="Asp_kinase"/>
</dbReference>
<proteinExistence type="inferred from homology"/>
<keyword evidence="11 16" id="KW-0418">Kinase</keyword>
<dbReference type="GO" id="GO:0016301">
    <property type="term" value="F:kinase activity"/>
    <property type="evidence" value="ECO:0007669"/>
    <property type="project" value="UniProtKB-KW"/>
</dbReference>
<dbReference type="SUPFAM" id="SSF53633">
    <property type="entry name" value="Carbamate kinase-like"/>
    <property type="match status" value="1"/>
</dbReference>
<dbReference type="Pfam" id="PF22468">
    <property type="entry name" value="ACT_9"/>
    <property type="match status" value="2"/>
</dbReference>
<evidence type="ECO:0000256" key="8">
    <source>
        <dbReference type="ARBA" id="ARBA00022605"/>
    </source>
</evidence>
<dbReference type="InterPro" id="IPR045865">
    <property type="entry name" value="ACT-like_dom_sf"/>
</dbReference>
<evidence type="ECO:0000256" key="6">
    <source>
        <dbReference type="ARBA" id="ARBA00013059"/>
    </source>
</evidence>
<evidence type="ECO:0000256" key="10">
    <source>
        <dbReference type="ARBA" id="ARBA00022741"/>
    </source>
</evidence>
<evidence type="ECO:0000256" key="14">
    <source>
        <dbReference type="ARBA" id="ARBA00023154"/>
    </source>
</evidence>